<evidence type="ECO:0000256" key="12">
    <source>
        <dbReference type="SAM" id="Phobius"/>
    </source>
</evidence>
<keyword evidence="6" id="KW-0460">Magnesium</keyword>
<dbReference type="SUPFAM" id="SSF144083">
    <property type="entry name" value="Magnesium transport protein CorA, transmembrane region"/>
    <property type="match status" value="1"/>
</dbReference>
<dbReference type="InterPro" id="IPR045861">
    <property type="entry name" value="CorA_cytoplasmic_dom"/>
</dbReference>
<dbReference type="KEGG" id="ipo:Ilyop_1605"/>
<evidence type="ECO:0000313" key="13">
    <source>
        <dbReference type="EMBL" id="ADO83383.1"/>
    </source>
</evidence>
<organism evidence="13 14">
    <name type="scientific">Ilyobacter polytropus (strain ATCC 51220 / DSM 2926 / LMG 16218 / CuHBu1)</name>
    <dbReference type="NCBI Taxonomy" id="572544"/>
    <lineage>
        <taxon>Bacteria</taxon>
        <taxon>Fusobacteriati</taxon>
        <taxon>Fusobacteriota</taxon>
        <taxon>Fusobacteriia</taxon>
        <taxon>Fusobacteriales</taxon>
        <taxon>Fusobacteriaceae</taxon>
        <taxon>Ilyobacter</taxon>
    </lineage>
</organism>
<feature type="transmembrane region" description="Helical" evidence="12">
    <location>
        <begin position="290"/>
        <end position="310"/>
    </location>
</feature>
<evidence type="ECO:0000256" key="3">
    <source>
        <dbReference type="ARBA" id="ARBA00022448"/>
    </source>
</evidence>
<evidence type="ECO:0000256" key="1">
    <source>
        <dbReference type="ARBA" id="ARBA00004651"/>
    </source>
</evidence>
<dbReference type="InterPro" id="IPR045863">
    <property type="entry name" value="CorA_TM1_TM2"/>
</dbReference>
<dbReference type="Pfam" id="PF01544">
    <property type="entry name" value="CorA"/>
    <property type="match status" value="1"/>
</dbReference>
<evidence type="ECO:0000256" key="11">
    <source>
        <dbReference type="ARBA" id="ARBA00045497"/>
    </source>
</evidence>
<evidence type="ECO:0000256" key="4">
    <source>
        <dbReference type="ARBA" id="ARBA00022475"/>
    </source>
</evidence>
<protein>
    <submittedName>
        <fullName evidence="13">Mg2 transporter protein CorA family protein</fullName>
    </submittedName>
</protein>
<feature type="transmembrane region" description="Helical" evidence="12">
    <location>
        <begin position="255"/>
        <end position="278"/>
    </location>
</feature>
<dbReference type="AlphaFoldDB" id="E3H9J4"/>
<keyword evidence="7 12" id="KW-1133">Transmembrane helix</keyword>
<comment type="subcellular location">
    <subcellularLocation>
        <location evidence="1">Cell membrane</location>
        <topology evidence="1">Multi-pass membrane protein</topology>
    </subcellularLocation>
</comment>
<dbReference type="InterPro" id="IPR002523">
    <property type="entry name" value="MgTranspt_CorA/ZnTranspt_ZntB"/>
</dbReference>
<dbReference type="HOGENOM" id="CLU_007127_5_0_0"/>
<reference evidence="13 14" key="1">
    <citation type="journal article" date="2010" name="Stand. Genomic Sci.">
        <title>Complete genome sequence of Ilyobacter polytropus type strain (CuHbu1).</title>
        <authorList>
            <person name="Sikorski J."/>
            <person name="Chertkov O."/>
            <person name="Lapidus A."/>
            <person name="Nolan M."/>
            <person name="Lucas S."/>
            <person name="Del Rio T.G."/>
            <person name="Tice H."/>
            <person name="Cheng J.F."/>
            <person name="Tapia R."/>
            <person name="Han C."/>
            <person name="Goodwin L."/>
            <person name="Pitluck S."/>
            <person name="Liolios K."/>
            <person name="Ivanova N."/>
            <person name="Mavromatis K."/>
            <person name="Mikhailova N."/>
            <person name="Pati A."/>
            <person name="Chen A."/>
            <person name="Palaniappan K."/>
            <person name="Land M."/>
            <person name="Hauser L."/>
            <person name="Chang Y.J."/>
            <person name="Jeffries C.D."/>
            <person name="Brambilla E."/>
            <person name="Yasawong M."/>
            <person name="Rohde M."/>
            <person name="Pukall R."/>
            <person name="Spring S."/>
            <person name="Goker M."/>
            <person name="Woyke T."/>
            <person name="Bristow J."/>
            <person name="Eisen J.A."/>
            <person name="Markowitz V."/>
            <person name="Hugenholtz P."/>
            <person name="Kyrpides N.C."/>
            <person name="Klenk H.P."/>
        </authorList>
    </citation>
    <scope>NUCLEOTIDE SEQUENCE [LARGE SCALE GENOMIC DNA]</scope>
    <source>
        <strain evidence="14">ATCC 51220 / DSM 2926 / LMG 16218 / CuHBu1</strain>
    </source>
</reference>
<evidence type="ECO:0000256" key="10">
    <source>
        <dbReference type="ARBA" id="ARBA00034269"/>
    </source>
</evidence>
<comment type="function">
    <text evidence="11">Mediates influx of magnesium ions. Alternates between open and closed states. Activated by low cytoplasmic Mg(2+) levels. Inactive when cytoplasmic Mg(2+) levels are high.</text>
</comment>
<gene>
    <name evidence="13" type="ordered locus">Ilyop_1605</name>
</gene>
<evidence type="ECO:0000256" key="6">
    <source>
        <dbReference type="ARBA" id="ARBA00022842"/>
    </source>
</evidence>
<evidence type="ECO:0000256" key="9">
    <source>
        <dbReference type="ARBA" id="ARBA00023136"/>
    </source>
</evidence>
<keyword evidence="8" id="KW-0406">Ion transport</keyword>
<keyword evidence="4" id="KW-1003">Cell membrane</keyword>
<evidence type="ECO:0000313" key="14">
    <source>
        <dbReference type="Proteomes" id="UP000006875"/>
    </source>
</evidence>
<dbReference type="Proteomes" id="UP000006875">
    <property type="component" value="Chromosome"/>
</dbReference>
<dbReference type="GO" id="GO:0000287">
    <property type="term" value="F:magnesium ion binding"/>
    <property type="evidence" value="ECO:0007669"/>
    <property type="project" value="TreeGrafter"/>
</dbReference>
<sequence length="316" mass="36510">MIEVLLENGEIKKVLSIDELDVDRSKILSIQLMEASEKEITTLAKHFDFIIQPLDKRSEIEISSRYVEIDSQIFLNLTFPNLTKDQTIEEAFIHVIILKDILILNLNGVSDISLIQILKNRIFYTSNINSDQELPLLFLSSLTDYYADLIELVSKKVKRYFKEVLDLKNISVEELDNLTKIKLDNIQLKECLIELQRIILQLRRSPAMNERSQELLISESKDLSVINGHINYNFDRLNDLKDNISSKIELEQNHIIKIFTVVTVCIAPPSLIAGIYGMNFDIMPELGWNLGYPFSVIIMILSIIITLVILKFKKWI</sequence>
<comment type="catalytic activity">
    <reaction evidence="10">
        <text>Mg(2+)(in) = Mg(2+)(out)</text>
        <dbReference type="Rhea" id="RHEA:29827"/>
        <dbReference type="ChEBI" id="CHEBI:18420"/>
    </reaction>
</comment>
<dbReference type="OrthoDB" id="9803416at2"/>
<dbReference type="Gene3D" id="1.20.58.340">
    <property type="entry name" value="Magnesium transport protein CorA, transmembrane region"/>
    <property type="match status" value="1"/>
</dbReference>
<dbReference type="GO" id="GO:0015095">
    <property type="term" value="F:magnesium ion transmembrane transporter activity"/>
    <property type="evidence" value="ECO:0007669"/>
    <property type="project" value="TreeGrafter"/>
</dbReference>
<keyword evidence="5 12" id="KW-0812">Transmembrane</keyword>
<accession>E3H9J4</accession>
<dbReference type="GO" id="GO:0005886">
    <property type="term" value="C:plasma membrane"/>
    <property type="evidence" value="ECO:0007669"/>
    <property type="project" value="UniProtKB-SubCell"/>
</dbReference>
<dbReference type="SUPFAM" id="SSF143865">
    <property type="entry name" value="CorA soluble domain-like"/>
    <property type="match status" value="1"/>
</dbReference>
<dbReference type="FunFam" id="1.20.58.340:FF:000004">
    <property type="entry name" value="Magnesium transport protein CorA"/>
    <property type="match status" value="1"/>
</dbReference>
<dbReference type="eggNOG" id="COG0598">
    <property type="taxonomic scope" value="Bacteria"/>
</dbReference>
<evidence type="ECO:0000256" key="7">
    <source>
        <dbReference type="ARBA" id="ARBA00022989"/>
    </source>
</evidence>
<keyword evidence="14" id="KW-1185">Reference proteome</keyword>
<dbReference type="EMBL" id="CP002281">
    <property type="protein sequence ID" value="ADO83383.1"/>
    <property type="molecule type" value="Genomic_DNA"/>
</dbReference>
<dbReference type="RefSeq" id="WP_013388050.1">
    <property type="nucleotide sequence ID" value="NC_014632.1"/>
</dbReference>
<dbReference type="GO" id="GO:0050897">
    <property type="term" value="F:cobalt ion binding"/>
    <property type="evidence" value="ECO:0007669"/>
    <property type="project" value="TreeGrafter"/>
</dbReference>
<evidence type="ECO:0000256" key="8">
    <source>
        <dbReference type="ARBA" id="ARBA00023065"/>
    </source>
</evidence>
<dbReference type="PANTHER" id="PTHR46494">
    <property type="entry name" value="CORA FAMILY METAL ION TRANSPORTER (EUROFUNG)"/>
    <property type="match status" value="1"/>
</dbReference>
<name>E3H9J4_ILYPC</name>
<comment type="similarity">
    <text evidence="2">Belongs to the CorA metal ion transporter (MIT) (TC 1.A.35) family.</text>
</comment>
<evidence type="ECO:0000256" key="5">
    <source>
        <dbReference type="ARBA" id="ARBA00022692"/>
    </source>
</evidence>
<dbReference type="PANTHER" id="PTHR46494:SF1">
    <property type="entry name" value="CORA FAMILY METAL ION TRANSPORTER (EUROFUNG)"/>
    <property type="match status" value="1"/>
</dbReference>
<dbReference type="GO" id="GO:0015087">
    <property type="term" value="F:cobalt ion transmembrane transporter activity"/>
    <property type="evidence" value="ECO:0007669"/>
    <property type="project" value="TreeGrafter"/>
</dbReference>
<evidence type="ECO:0000256" key="2">
    <source>
        <dbReference type="ARBA" id="ARBA00009765"/>
    </source>
</evidence>
<keyword evidence="9 12" id="KW-0472">Membrane</keyword>
<keyword evidence="3" id="KW-0813">Transport</keyword>
<proteinExistence type="inferred from homology"/>
<dbReference type="STRING" id="572544.Ilyop_1605"/>